<proteinExistence type="inferred from homology"/>
<dbReference type="PANTHER" id="PTHR21405">
    <property type="entry name" value="CDNA SEQUENCE BC021608"/>
    <property type="match status" value="1"/>
</dbReference>
<dbReference type="InterPro" id="IPR038906">
    <property type="entry name" value="TTC36"/>
</dbReference>
<dbReference type="Gene3D" id="1.25.40.10">
    <property type="entry name" value="Tetratricopeptide repeat domain"/>
    <property type="match status" value="1"/>
</dbReference>
<dbReference type="Proteomes" id="UP001316803">
    <property type="component" value="Unassembled WGS sequence"/>
</dbReference>
<sequence>MASATQLTANDAAILGALFDAEASLTGHALISSAGGTGIYDSKTTAQVQRLEREILLDMNSENPPLPSIQAAIINLGKLIEVYPDYASAYNNRAQARRMLTEIDHTLEDANTMPLIFSDLARAIALASPPNPTATVSPEQAKVLASAHTHRAYLLYRASRSEDFGKAVRRVEAMSTRDKDGLEEMASRDFSAGGRYGNRIAKQLAVQTNPYAKLCGSIVKEALRKEMEDYFSGPGQAV</sequence>
<dbReference type="InterPro" id="IPR011990">
    <property type="entry name" value="TPR-like_helical_dom_sf"/>
</dbReference>
<evidence type="ECO:0000313" key="3">
    <source>
        <dbReference type="Proteomes" id="UP001316803"/>
    </source>
</evidence>
<comment type="caution">
    <text evidence="2">The sequence shown here is derived from an EMBL/GenBank/DDBJ whole genome shotgun (WGS) entry which is preliminary data.</text>
</comment>
<evidence type="ECO:0000256" key="1">
    <source>
        <dbReference type="ARBA" id="ARBA00006995"/>
    </source>
</evidence>
<comment type="similarity">
    <text evidence="1">Belongs to the TTC36 family.</text>
</comment>
<dbReference type="EMBL" id="JAKLMC020000067">
    <property type="protein sequence ID" value="KAK5947790.1"/>
    <property type="molecule type" value="Genomic_DNA"/>
</dbReference>
<evidence type="ECO:0000313" key="2">
    <source>
        <dbReference type="EMBL" id="KAK5947790.1"/>
    </source>
</evidence>
<organism evidence="2 3">
    <name type="scientific">Knufia fluminis</name>
    <dbReference type="NCBI Taxonomy" id="191047"/>
    <lineage>
        <taxon>Eukaryota</taxon>
        <taxon>Fungi</taxon>
        <taxon>Dikarya</taxon>
        <taxon>Ascomycota</taxon>
        <taxon>Pezizomycotina</taxon>
        <taxon>Eurotiomycetes</taxon>
        <taxon>Chaetothyriomycetidae</taxon>
        <taxon>Chaetothyriales</taxon>
        <taxon>Trichomeriaceae</taxon>
        <taxon>Knufia</taxon>
    </lineage>
</organism>
<accession>A0AAN8EEK1</accession>
<dbReference type="SUPFAM" id="SSF48452">
    <property type="entry name" value="TPR-like"/>
    <property type="match status" value="1"/>
</dbReference>
<protein>
    <submittedName>
        <fullName evidence="2">Uncharacterized protein</fullName>
    </submittedName>
</protein>
<dbReference type="GO" id="GO:0006570">
    <property type="term" value="P:tyrosine metabolic process"/>
    <property type="evidence" value="ECO:0007669"/>
    <property type="project" value="TreeGrafter"/>
</dbReference>
<dbReference type="AlphaFoldDB" id="A0AAN8EEK1"/>
<reference evidence="2 3" key="1">
    <citation type="submission" date="2022-12" db="EMBL/GenBank/DDBJ databases">
        <title>Genomic features and morphological characterization of a novel Knufia sp. strain isolated from spacecraft assembly facility.</title>
        <authorList>
            <person name="Teixeira M."/>
            <person name="Chander A.M."/>
            <person name="Stajich J.E."/>
            <person name="Venkateswaran K."/>
        </authorList>
    </citation>
    <scope>NUCLEOTIDE SEQUENCE [LARGE SCALE GENOMIC DNA]</scope>
    <source>
        <strain evidence="2 3">FJI-L2-BK-P2</strain>
    </source>
</reference>
<keyword evidence="3" id="KW-1185">Reference proteome</keyword>
<dbReference type="PANTHER" id="PTHR21405:SF0">
    <property type="entry name" value="TETRATRICOPEPTIDE REPEAT PROTEIN 36"/>
    <property type="match status" value="1"/>
</dbReference>
<gene>
    <name evidence="2" type="ORF">OHC33_011185</name>
</gene>
<name>A0AAN8EEK1_9EURO</name>